<gene>
    <name evidence="1" type="ORF">L484_014061</name>
</gene>
<evidence type="ECO:0000313" key="2">
    <source>
        <dbReference type="Proteomes" id="UP000030645"/>
    </source>
</evidence>
<evidence type="ECO:0000313" key="1">
    <source>
        <dbReference type="EMBL" id="EXB29329.1"/>
    </source>
</evidence>
<reference evidence="2" key="1">
    <citation type="submission" date="2013-01" db="EMBL/GenBank/DDBJ databases">
        <title>Draft Genome Sequence of a Mulberry Tree, Morus notabilis C.K. Schneid.</title>
        <authorList>
            <person name="He N."/>
            <person name="Zhao S."/>
        </authorList>
    </citation>
    <scope>NUCLEOTIDE SEQUENCE</scope>
</reference>
<accession>W9QDK2</accession>
<keyword evidence="2" id="KW-1185">Reference proteome</keyword>
<organism evidence="1 2">
    <name type="scientific">Morus notabilis</name>
    <dbReference type="NCBI Taxonomy" id="981085"/>
    <lineage>
        <taxon>Eukaryota</taxon>
        <taxon>Viridiplantae</taxon>
        <taxon>Streptophyta</taxon>
        <taxon>Embryophyta</taxon>
        <taxon>Tracheophyta</taxon>
        <taxon>Spermatophyta</taxon>
        <taxon>Magnoliopsida</taxon>
        <taxon>eudicotyledons</taxon>
        <taxon>Gunneridae</taxon>
        <taxon>Pentapetalae</taxon>
        <taxon>rosids</taxon>
        <taxon>fabids</taxon>
        <taxon>Rosales</taxon>
        <taxon>Moraceae</taxon>
        <taxon>Moreae</taxon>
        <taxon>Morus</taxon>
    </lineage>
</organism>
<dbReference type="EMBL" id="KE343433">
    <property type="protein sequence ID" value="EXB29329.1"/>
    <property type="molecule type" value="Genomic_DNA"/>
</dbReference>
<protein>
    <submittedName>
        <fullName evidence="1">Uncharacterized protein</fullName>
    </submittedName>
</protein>
<dbReference type="AlphaFoldDB" id="W9QDK2"/>
<sequence>MGDVSSFGKNNWVPLVKGFKTTTKYAEAVRLYMASERSWGNMEGEKLEVVPRLKFQSAEDLHDNKDSVSRV</sequence>
<dbReference type="Proteomes" id="UP000030645">
    <property type="component" value="Unassembled WGS sequence"/>
</dbReference>
<proteinExistence type="predicted"/>
<name>W9QDK2_9ROSA</name>